<dbReference type="GO" id="GO:0033818">
    <property type="term" value="F:beta-ketoacyl-acyl-carrier-protein synthase III activity"/>
    <property type="evidence" value="ECO:0007669"/>
    <property type="project" value="UniProtKB-EC"/>
</dbReference>
<dbReference type="Pfam" id="PF08545">
    <property type="entry name" value="ACP_syn_III"/>
    <property type="match status" value="1"/>
</dbReference>
<dbReference type="InterPro" id="IPR016039">
    <property type="entry name" value="Thiolase-like"/>
</dbReference>
<dbReference type="GO" id="GO:0004315">
    <property type="term" value="F:3-oxoacyl-[acyl-carrier-protein] synthase activity"/>
    <property type="evidence" value="ECO:0007669"/>
    <property type="project" value="InterPro"/>
</dbReference>
<dbReference type="EC" id="2.3.1.180" evidence="5"/>
<evidence type="ECO:0000259" key="4">
    <source>
        <dbReference type="Pfam" id="PF08545"/>
    </source>
</evidence>
<sequence>MRFEDIWIAGTGGTLGDRVPVEHAIADGSYSADVARGTGMISVAQATQAPPELAVTAGRQAIKAAADHGVVVDRATLHLHSHSNYQGLDMWPVASWVAKELIGTDLEGQPTVVQAASNGSLTSLDLAATALQAGRAETALITLGDRFAEPVDRWYLSPGMVFGDGGAAAVVSRRAGLLRLDSIVSETDAALEGLSRGDEPFGTESVPRPDMRKRTRAFLARSGISLSEVRRRSGDRTVSVVTRALTEAGRTLDDVDWFVTPFVGRALFQDSFLRPLGFTPRNTLLETGLTIGHLGPADQLYALAHLVTEDLLRPGSTVLLLGTAMGFTFSAAVLTAA</sequence>
<dbReference type="Pfam" id="PF08541">
    <property type="entry name" value="ACP_syn_III_C"/>
    <property type="match status" value="1"/>
</dbReference>
<comment type="caution">
    <text evidence="5">The sequence shown here is derived from an EMBL/GenBank/DDBJ whole genome shotgun (WGS) entry which is preliminary data.</text>
</comment>
<gene>
    <name evidence="5" type="ORF">F4559_004726</name>
</gene>
<organism evidence="5 6">
    <name type="scientific">Saccharothrix violaceirubra</name>
    <dbReference type="NCBI Taxonomy" id="413306"/>
    <lineage>
        <taxon>Bacteria</taxon>
        <taxon>Bacillati</taxon>
        <taxon>Actinomycetota</taxon>
        <taxon>Actinomycetes</taxon>
        <taxon>Pseudonocardiales</taxon>
        <taxon>Pseudonocardiaceae</taxon>
        <taxon>Saccharothrix</taxon>
    </lineage>
</organism>
<evidence type="ECO:0000259" key="3">
    <source>
        <dbReference type="Pfam" id="PF08541"/>
    </source>
</evidence>
<accession>A0A7W7WXP7</accession>
<protein>
    <submittedName>
        <fullName evidence="5">3-oxoacyl-[acyl-carrier-protein] synthase-3</fullName>
        <ecNumber evidence="5">2.3.1.180</ecNumber>
    </submittedName>
</protein>
<evidence type="ECO:0000313" key="6">
    <source>
        <dbReference type="Proteomes" id="UP000542674"/>
    </source>
</evidence>
<dbReference type="InterPro" id="IPR013747">
    <property type="entry name" value="ACP_syn_III_C"/>
</dbReference>
<evidence type="ECO:0000256" key="1">
    <source>
        <dbReference type="ARBA" id="ARBA00022679"/>
    </source>
</evidence>
<name>A0A7W7WXP7_9PSEU</name>
<keyword evidence="2 5" id="KW-0012">Acyltransferase</keyword>
<dbReference type="PANTHER" id="PTHR34069">
    <property type="entry name" value="3-OXOACYL-[ACYL-CARRIER-PROTEIN] SYNTHASE 3"/>
    <property type="match status" value="1"/>
</dbReference>
<keyword evidence="6" id="KW-1185">Reference proteome</keyword>
<keyword evidence="1 5" id="KW-0808">Transferase</keyword>
<dbReference type="CDD" id="cd00827">
    <property type="entry name" value="init_cond_enzymes"/>
    <property type="match status" value="1"/>
</dbReference>
<dbReference type="GO" id="GO:0044550">
    <property type="term" value="P:secondary metabolite biosynthetic process"/>
    <property type="evidence" value="ECO:0007669"/>
    <property type="project" value="TreeGrafter"/>
</dbReference>
<dbReference type="InterPro" id="IPR013751">
    <property type="entry name" value="ACP_syn_III_N"/>
</dbReference>
<dbReference type="SUPFAM" id="SSF53901">
    <property type="entry name" value="Thiolase-like"/>
    <property type="match status" value="1"/>
</dbReference>
<feature type="domain" description="Beta-ketoacyl-[acyl-carrier-protein] synthase III N-terminal" evidence="4">
    <location>
        <begin position="113"/>
        <end position="174"/>
    </location>
</feature>
<feature type="domain" description="Beta-ketoacyl-[acyl-carrier-protein] synthase III C-terminal" evidence="3">
    <location>
        <begin position="245"/>
        <end position="335"/>
    </location>
</feature>
<reference evidence="5 6" key="1">
    <citation type="submission" date="2020-08" db="EMBL/GenBank/DDBJ databases">
        <title>Sequencing the genomes of 1000 actinobacteria strains.</title>
        <authorList>
            <person name="Klenk H.-P."/>
        </authorList>
    </citation>
    <scope>NUCLEOTIDE SEQUENCE [LARGE SCALE GENOMIC DNA]</scope>
    <source>
        <strain evidence="5 6">DSM 45084</strain>
    </source>
</reference>
<dbReference type="EMBL" id="JACHJS010000001">
    <property type="protein sequence ID" value="MBB4967367.1"/>
    <property type="molecule type" value="Genomic_DNA"/>
</dbReference>
<proteinExistence type="predicted"/>
<dbReference type="GO" id="GO:0006633">
    <property type="term" value="P:fatty acid biosynthetic process"/>
    <property type="evidence" value="ECO:0007669"/>
    <property type="project" value="InterPro"/>
</dbReference>
<evidence type="ECO:0000313" key="5">
    <source>
        <dbReference type="EMBL" id="MBB4967367.1"/>
    </source>
</evidence>
<dbReference type="PANTHER" id="PTHR34069:SF2">
    <property type="entry name" value="BETA-KETOACYL-[ACYL-CARRIER-PROTEIN] SYNTHASE III"/>
    <property type="match status" value="1"/>
</dbReference>
<dbReference type="Proteomes" id="UP000542674">
    <property type="component" value="Unassembled WGS sequence"/>
</dbReference>
<dbReference type="Gene3D" id="3.40.47.10">
    <property type="match status" value="2"/>
</dbReference>
<dbReference type="RefSeq" id="WP_184672019.1">
    <property type="nucleotide sequence ID" value="NZ_BAABAI010000009.1"/>
</dbReference>
<evidence type="ECO:0000256" key="2">
    <source>
        <dbReference type="ARBA" id="ARBA00023315"/>
    </source>
</evidence>
<dbReference type="AlphaFoldDB" id="A0A7W7WXP7"/>